<accession>A0A0A9A731</accession>
<sequence length="163" mass="18995">MVRGHRGFDPRHEIALQRTLMKFADRTSDYIIFPAIGTKFDSVEEGYEYYNLYSWECGFGIRMERSVIQIAVRTRAYLKMKDISCPSSSTVHARASLMVRVRPCHSALIGRLRLGFTEHKTMGGLLWNILRNTTIHYRKPMVRRSNGHHTCIWTSTPRTLFEL</sequence>
<protein>
    <submittedName>
        <fullName evidence="1">Uncharacterized protein</fullName>
    </submittedName>
</protein>
<proteinExistence type="predicted"/>
<dbReference type="PANTHER" id="PTHR47482:SF5">
    <property type="entry name" value="FAR1 DOMAIN-CONTAINING PROTEIN"/>
    <property type="match status" value="1"/>
</dbReference>
<reference evidence="1" key="2">
    <citation type="journal article" date="2015" name="Data Brief">
        <title>Shoot transcriptome of the giant reed, Arundo donax.</title>
        <authorList>
            <person name="Barrero R.A."/>
            <person name="Guerrero F.D."/>
            <person name="Moolhuijzen P."/>
            <person name="Goolsby J.A."/>
            <person name="Tidwell J."/>
            <person name="Bellgard S.E."/>
            <person name="Bellgard M.I."/>
        </authorList>
    </citation>
    <scope>NUCLEOTIDE SEQUENCE</scope>
    <source>
        <tissue evidence="1">Shoot tissue taken approximately 20 cm above the soil surface</tissue>
    </source>
</reference>
<dbReference type="AlphaFoldDB" id="A0A0A9A731"/>
<evidence type="ECO:0000313" key="1">
    <source>
        <dbReference type="EMBL" id="JAD47479.1"/>
    </source>
</evidence>
<organism evidence="1">
    <name type="scientific">Arundo donax</name>
    <name type="common">Giant reed</name>
    <name type="synonym">Donax arundinaceus</name>
    <dbReference type="NCBI Taxonomy" id="35708"/>
    <lineage>
        <taxon>Eukaryota</taxon>
        <taxon>Viridiplantae</taxon>
        <taxon>Streptophyta</taxon>
        <taxon>Embryophyta</taxon>
        <taxon>Tracheophyta</taxon>
        <taxon>Spermatophyta</taxon>
        <taxon>Magnoliopsida</taxon>
        <taxon>Liliopsida</taxon>
        <taxon>Poales</taxon>
        <taxon>Poaceae</taxon>
        <taxon>PACMAD clade</taxon>
        <taxon>Arundinoideae</taxon>
        <taxon>Arundineae</taxon>
        <taxon>Arundo</taxon>
    </lineage>
</organism>
<dbReference type="PANTHER" id="PTHR47482">
    <property type="entry name" value="OS11G0632001 PROTEIN"/>
    <property type="match status" value="1"/>
</dbReference>
<reference evidence="1" key="1">
    <citation type="submission" date="2014-09" db="EMBL/GenBank/DDBJ databases">
        <authorList>
            <person name="Magalhaes I.L.F."/>
            <person name="Oliveira U."/>
            <person name="Santos F.R."/>
            <person name="Vidigal T.H.D.A."/>
            <person name="Brescovit A.D."/>
            <person name="Santos A.J."/>
        </authorList>
    </citation>
    <scope>NUCLEOTIDE SEQUENCE</scope>
    <source>
        <tissue evidence="1">Shoot tissue taken approximately 20 cm above the soil surface</tissue>
    </source>
</reference>
<name>A0A0A9A731_ARUDO</name>
<dbReference type="EMBL" id="GBRH01250416">
    <property type="protein sequence ID" value="JAD47479.1"/>
    <property type="molecule type" value="Transcribed_RNA"/>
</dbReference>